<dbReference type="SUPFAM" id="SSF52980">
    <property type="entry name" value="Restriction endonuclease-like"/>
    <property type="match status" value="2"/>
</dbReference>
<dbReference type="GO" id="GO:0006298">
    <property type="term" value="P:mismatch repair"/>
    <property type="evidence" value="ECO:0007669"/>
    <property type="project" value="UniProtKB-UniRule"/>
</dbReference>
<evidence type="ECO:0000256" key="6">
    <source>
        <dbReference type="PIRNR" id="PIRNR018267"/>
    </source>
</evidence>
<comment type="similarity">
    <text evidence="6">Belongs to the vsr family.</text>
</comment>
<dbReference type="RefSeq" id="WP_002703408.1">
    <property type="nucleotide sequence ID" value="NZ_AGRW01000041.1"/>
</dbReference>
<dbReference type="eggNOG" id="COG3727">
    <property type="taxonomic scope" value="Bacteria"/>
</dbReference>
<dbReference type="InterPro" id="IPR011335">
    <property type="entry name" value="Restrct_endonuc-II-like"/>
</dbReference>
<organism evidence="7 8">
    <name type="scientific">Treponema saccharophilum DSM 2985</name>
    <dbReference type="NCBI Taxonomy" id="907348"/>
    <lineage>
        <taxon>Bacteria</taxon>
        <taxon>Pseudomonadati</taxon>
        <taxon>Spirochaetota</taxon>
        <taxon>Spirochaetia</taxon>
        <taxon>Spirochaetales</taxon>
        <taxon>Treponemataceae</taxon>
        <taxon>Treponema</taxon>
    </lineage>
</organism>
<comment type="function">
    <text evidence="6">May nick specific sequences that contain T:G mispairs resulting from m5C-deamination.</text>
</comment>
<accession>H7EJC2</accession>
<dbReference type="PATRIC" id="fig|907348.3.peg.1006"/>
<sequence>MARLTEEQRHKNMSRIRSTGGKLEVALRSALFRFGFRFRKNDRRLRGSPDIVFPHYRAVVFINGCFWHAHGWMSGSSLVQSPVLEESALYSLGCAKFRMPATNREFWEAKFARNRARDLGDIAELLSQGWRVGIVWECSILGKKRKEKIRGVAESISAWLEEGFSEPFRTF</sequence>
<keyword evidence="5 6" id="KW-0234">DNA repair</keyword>
<dbReference type="EC" id="3.1.-.-" evidence="6"/>
<evidence type="ECO:0000256" key="5">
    <source>
        <dbReference type="ARBA" id="ARBA00023204"/>
    </source>
</evidence>
<dbReference type="PIRSF" id="PIRSF018267">
    <property type="entry name" value="VSR_endonuc"/>
    <property type="match status" value="1"/>
</dbReference>
<proteinExistence type="inferred from homology"/>
<comment type="caution">
    <text evidence="7">The sequence shown here is derived from an EMBL/GenBank/DDBJ whole genome shotgun (WGS) entry which is preliminary data.</text>
</comment>
<dbReference type="AlphaFoldDB" id="H7EJC2"/>
<keyword evidence="2 6" id="KW-0255">Endonuclease</keyword>
<dbReference type="OrthoDB" id="9801520at2"/>
<keyword evidence="3 6" id="KW-0227">DNA damage</keyword>
<evidence type="ECO:0000256" key="3">
    <source>
        <dbReference type="ARBA" id="ARBA00022763"/>
    </source>
</evidence>
<dbReference type="InterPro" id="IPR004603">
    <property type="entry name" value="DNA_mismatch_endonuc_vsr"/>
</dbReference>
<evidence type="ECO:0000313" key="7">
    <source>
        <dbReference type="EMBL" id="EIC02283.1"/>
    </source>
</evidence>
<dbReference type="STRING" id="907348.TresaDRAFT_1547"/>
<keyword evidence="8" id="KW-1185">Reference proteome</keyword>
<gene>
    <name evidence="7" type="ORF">TresaDRAFT_1547</name>
</gene>
<dbReference type="GO" id="GO:0016787">
    <property type="term" value="F:hydrolase activity"/>
    <property type="evidence" value="ECO:0007669"/>
    <property type="project" value="UniProtKB-KW"/>
</dbReference>
<dbReference type="Pfam" id="PF03852">
    <property type="entry name" value="Vsr"/>
    <property type="match status" value="1"/>
</dbReference>
<evidence type="ECO:0000256" key="1">
    <source>
        <dbReference type="ARBA" id="ARBA00022722"/>
    </source>
</evidence>
<evidence type="ECO:0000256" key="2">
    <source>
        <dbReference type="ARBA" id="ARBA00022759"/>
    </source>
</evidence>
<keyword evidence="1 6" id="KW-0540">Nuclease</keyword>
<protein>
    <recommendedName>
        <fullName evidence="6">Very short patch repair endonuclease</fullName>
        <ecNumber evidence="6">3.1.-.-</ecNumber>
    </recommendedName>
</protein>
<dbReference type="CDD" id="cd00221">
    <property type="entry name" value="Vsr"/>
    <property type="match status" value="1"/>
</dbReference>
<name>H7EJC2_9SPIR</name>
<evidence type="ECO:0000313" key="8">
    <source>
        <dbReference type="Proteomes" id="UP000003571"/>
    </source>
</evidence>
<dbReference type="GO" id="GO:0004519">
    <property type="term" value="F:endonuclease activity"/>
    <property type="evidence" value="ECO:0007669"/>
    <property type="project" value="UniProtKB-KW"/>
</dbReference>
<dbReference type="Gene3D" id="3.40.960.10">
    <property type="entry name" value="VSR Endonuclease"/>
    <property type="match status" value="1"/>
</dbReference>
<keyword evidence="4 6" id="KW-0378">Hydrolase</keyword>
<evidence type="ECO:0000256" key="4">
    <source>
        <dbReference type="ARBA" id="ARBA00022801"/>
    </source>
</evidence>
<dbReference type="Proteomes" id="UP000003571">
    <property type="component" value="Unassembled WGS sequence"/>
</dbReference>
<dbReference type="EMBL" id="AGRW01000041">
    <property type="protein sequence ID" value="EIC02283.1"/>
    <property type="molecule type" value="Genomic_DNA"/>
</dbReference>
<reference evidence="7 8" key="1">
    <citation type="submission" date="2011-09" db="EMBL/GenBank/DDBJ databases">
        <title>The draft genome of Treponema saccharophilum DSM 2985.</title>
        <authorList>
            <consortium name="US DOE Joint Genome Institute (JGI-PGF)"/>
            <person name="Lucas S."/>
            <person name="Copeland A."/>
            <person name="Lapidus A."/>
            <person name="Glavina del Rio T."/>
            <person name="Dalin E."/>
            <person name="Tice H."/>
            <person name="Bruce D."/>
            <person name="Goodwin L."/>
            <person name="Pitluck S."/>
            <person name="Peters L."/>
            <person name="Kyrpides N."/>
            <person name="Mavromatis K."/>
            <person name="Ivanova N."/>
            <person name="Markowitz V."/>
            <person name="Cheng J.-F."/>
            <person name="Hugenholtz P."/>
            <person name="Woyke T."/>
            <person name="Wu D."/>
            <person name="Gronow S."/>
            <person name="Wellnitz S."/>
            <person name="Brambilla E."/>
            <person name="Klenk H.-P."/>
            <person name="Eisen J.A."/>
        </authorList>
    </citation>
    <scope>NUCLEOTIDE SEQUENCE [LARGE SCALE GENOMIC DNA]</scope>
    <source>
        <strain evidence="7 8">DSM 2985</strain>
    </source>
</reference>